<dbReference type="Pfam" id="PF03572">
    <property type="entry name" value="Peptidase_S41"/>
    <property type="match status" value="1"/>
</dbReference>
<gene>
    <name evidence="12" type="ORF">IM660_14370</name>
</gene>
<evidence type="ECO:0000256" key="8">
    <source>
        <dbReference type="PIRSR" id="PIRSR036421-1"/>
    </source>
</evidence>
<dbReference type="SUPFAM" id="SSF69304">
    <property type="entry name" value="Tricorn protease N-terminal domain"/>
    <property type="match status" value="1"/>
</dbReference>
<evidence type="ECO:0000256" key="4">
    <source>
        <dbReference type="ARBA" id="ARBA00022670"/>
    </source>
</evidence>
<organism evidence="12 13">
    <name type="scientific">Ruania alkalisoli</name>
    <dbReference type="NCBI Taxonomy" id="2779775"/>
    <lineage>
        <taxon>Bacteria</taxon>
        <taxon>Bacillati</taxon>
        <taxon>Actinomycetota</taxon>
        <taxon>Actinomycetes</taxon>
        <taxon>Micrococcales</taxon>
        <taxon>Ruaniaceae</taxon>
        <taxon>Ruania</taxon>
    </lineage>
</organism>
<dbReference type="CDD" id="cd07562">
    <property type="entry name" value="Peptidase_S41_TRI"/>
    <property type="match status" value="1"/>
</dbReference>
<keyword evidence="5 7" id="KW-0378">Hydrolase</keyword>
<evidence type="ECO:0000259" key="11">
    <source>
        <dbReference type="SMART" id="SM00245"/>
    </source>
</evidence>
<feature type="active site" description="Charge relay system" evidence="8">
    <location>
        <position position="738"/>
    </location>
</feature>
<dbReference type="Gene3D" id="2.120.10.60">
    <property type="entry name" value="Tricorn protease N-terminal domain"/>
    <property type="match status" value="1"/>
</dbReference>
<evidence type="ECO:0000256" key="10">
    <source>
        <dbReference type="SAM" id="MobiDB-lite"/>
    </source>
</evidence>
<keyword evidence="3 7" id="KW-0963">Cytoplasm</keyword>
<dbReference type="KEGG" id="halt:IM660_14370"/>
<dbReference type="Pfam" id="PF26549">
    <property type="entry name" value="Tricorn_N"/>
    <property type="match status" value="1"/>
</dbReference>
<dbReference type="PANTHER" id="PTHR43253:SF1">
    <property type="entry name" value="TRICORN PROTEASE HOMOLOG 2-RELATED"/>
    <property type="match status" value="1"/>
</dbReference>
<evidence type="ECO:0000256" key="6">
    <source>
        <dbReference type="ARBA" id="ARBA00022825"/>
    </source>
</evidence>
<sequence length="1070" mass="117021">MAYLRDPHLHGDLLTFVSADDVWLAPLTGGRAWRLTADAAPVRRPRFSPDGRHIAFVSTRDGHPEVMVADVESGQARRLTWWAGPVTIMLGWRDAETILVASNAGEAIIRHTVIKEVRIDGSSERLQIGAASGLAIHPDGSMALSTFNARGPAHWKRYRGGTASRLWLRREGTWTRLLPDEHAALVDPLWLGDSLVFTSDRAISEPSAEQANLWLWDTPGHGEPRRLTRQGPDQGYVRDASTDGARISWHSRGQLYVLENPDGDPRPVEVTLPGSRPATVMTPTTRLDAVAADHTGDHSVVIWRGRAAWLAHRDGPAHVLAADSGIRTREPVVLGRTGRVALVTDADGEDALEIHAVDGSAAPERTLSGRLGRVLHLASDPAGTRLASISHDGWLRLVTLRTDHADVQVRDVIRSAYGESLTPSFSPDGRYLLWSEPTELESQQHRVMLLDTAGQHEPVALTTGQFHDRDPQVTMDGRHVVFLSDRTFDPQYDTHAFALSFAGSTRPWLIPLSAREPAPFGPTVTGRPLNTKSDKDDGDAPGHPPASPELDLAGVEERITPFPVRSARYRDLRVVDDGVVWVMHKDETGELGSRRAGVDGDADTDEIQRWSFTERTLTTIVDKATSYCVSGDGKQLVVVHDGAVTVAPATRKPNDEDHSVVQVDLSRLRVPLEPADEWRQMFDECTRLMRQQYWREDMNGIDWSAVTERWRPVVNQVSSHDELVDVLWETVAELNTSHAYVIPAEGAEGETPGRRLGLLGADLKPAADGWQIVRILPGESSEPAARSPLLSAGVDARVGDLLVAVDGVPIGSAGPGPLLVGAAEKPVQLTLRRDGRDRQAVVVPLADEEVLRYQDWVRSRREYVHDRSDGRLGYLHVPDMMSNGWAQLHRDLRLAARAEGIIADVRYNRGGHTSQLVISKLAARVVAWATARHEDHAATYPDAAPRGPVVLVANEFSGSDGDIVNAAAQALGVGPVVGVRTWGGVIGIDGRYDLVDGTTVTQPKYAFWVDGKEWGVENHGVDPDITVEHTPDQLFADDDPQLDGAIAEALGRLGRRPAATPPPLPHPRHN</sequence>
<evidence type="ECO:0000256" key="3">
    <source>
        <dbReference type="ARBA" id="ARBA00022490"/>
    </source>
</evidence>
<dbReference type="Pfam" id="PF14685">
    <property type="entry name" value="PDZ_Tricorn"/>
    <property type="match status" value="1"/>
</dbReference>
<accession>A0A7M1SQK2</accession>
<dbReference type="Gene3D" id="2.30.42.10">
    <property type="match status" value="1"/>
</dbReference>
<dbReference type="SUPFAM" id="SSF50156">
    <property type="entry name" value="PDZ domain-like"/>
    <property type="match status" value="1"/>
</dbReference>
<dbReference type="Gene3D" id="3.30.750.44">
    <property type="match status" value="1"/>
</dbReference>
<dbReference type="SMART" id="SM00245">
    <property type="entry name" value="TSPc"/>
    <property type="match status" value="1"/>
</dbReference>
<evidence type="ECO:0000313" key="13">
    <source>
        <dbReference type="Proteomes" id="UP000593758"/>
    </source>
</evidence>
<dbReference type="Proteomes" id="UP000593758">
    <property type="component" value="Chromosome"/>
</dbReference>
<dbReference type="GO" id="GO:0006508">
    <property type="term" value="P:proteolysis"/>
    <property type="evidence" value="ECO:0007669"/>
    <property type="project" value="UniProtKB-UniRule"/>
</dbReference>
<dbReference type="GO" id="GO:0005737">
    <property type="term" value="C:cytoplasm"/>
    <property type="evidence" value="ECO:0007669"/>
    <property type="project" value="UniProtKB-SubCell"/>
</dbReference>
<keyword evidence="6 7" id="KW-0720">Serine protease</keyword>
<protein>
    <recommendedName>
        <fullName evidence="7">Tricorn protease homolog</fullName>
        <ecNumber evidence="7">3.4.21.-</ecNumber>
    </recommendedName>
</protein>
<dbReference type="Gene3D" id="3.90.226.10">
    <property type="entry name" value="2-enoyl-CoA Hydratase, Chain A, domain 1"/>
    <property type="match status" value="1"/>
</dbReference>
<dbReference type="InterPro" id="IPR036034">
    <property type="entry name" value="PDZ_sf"/>
</dbReference>
<feature type="active site" description="Charge relay system" evidence="8">
    <location>
        <position position="1017"/>
    </location>
</feature>
<dbReference type="InterPro" id="IPR015943">
    <property type="entry name" value="WD40/YVTN_repeat-like_dom_sf"/>
</dbReference>
<dbReference type="PANTHER" id="PTHR43253">
    <property type="entry name" value="TRICORN PROTEASE HOMOLOG 2-RELATED"/>
    <property type="match status" value="1"/>
</dbReference>
<dbReference type="InterPro" id="IPR012393">
    <property type="entry name" value="Tricorn_protease"/>
</dbReference>
<dbReference type="InterPro" id="IPR029045">
    <property type="entry name" value="ClpP/crotonase-like_dom_sf"/>
</dbReference>
<evidence type="ECO:0000256" key="2">
    <source>
        <dbReference type="ARBA" id="ARBA00008524"/>
    </source>
</evidence>
<evidence type="ECO:0000256" key="7">
    <source>
        <dbReference type="PIRNR" id="PIRNR036421"/>
    </source>
</evidence>
<comment type="subcellular location">
    <subcellularLocation>
        <location evidence="1 7">Cytoplasm</location>
    </subcellularLocation>
</comment>
<dbReference type="SUPFAM" id="SSF82171">
    <property type="entry name" value="DPP6 N-terminal domain-like"/>
    <property type="match status" value="1"/>
</dbReference>
<evidence type="ECO:0000256" key="9">
    <source>
        <dbReference type="PIRSR" id="PIRSR036421-3"/>
    </source>
</evidence>
<reference evidence="12 13" key="1">
    <citation type="submission" date="2020-10" db="EMBL/GenBank/DDBJ databases">
        <title>Haloactinobacterium sp. RN3S43, a bacterium isolated from saline soil.</title>
        <authorList>
            <person name="Sun J.-Q."/>
        </authorList>
    </citation>
    <scope>NUCLEOTIDE SEQUENCE [LARGE SCALE GENOMIC DNA]</scope>
    <source>
        <strain evidence="12 13">RN3S43</strain>
    </source>
</reference>
<dbReference type="AlphaFoldDB" id="A0A7M1SQK2"/>
<keyword evidence="13" id="KW-1185">Reference proteome</keyword>
<dbReference type="InterPro" id="IPR005151">
    <property type="entry name" value="Tail-specific_protease"/>
</dbReference>
<proteinExistence type="inferred from homology"/>
<dbReference type="RefSeq" id="WP_193496500.1">
    <property type="nucleotide sequence ID" value="NZ_CP063169.1"/>
</dbReference>
<comment type="function">
    <text evidence="7">Degrades oligopeptides.</text>
</comment>
<dbReference type="Gene3D" id="2.130.10.10">
    <property type="entry name" value="YVTN repeat-like/Quinoprotein amine dehydrogenase"/>
    <property type="match status" value="1"/>
</dbReference>
<evidence type="ECO:0000313" key="12">
    <source>
        <dbReference type="EMBL" id="QOR69830.1"/>
    </source>
</evidence>
<dbReference type="Pfam" id="PF14684">
    <property type="entry name" value="Tricorn_C1"/>
    <property type="match status" value="1"/>
</dbReference>
<dbReference type="SUPFAM" id="SSF52096">
    <property type="entry name" value="ClpP/crotonase"/>
    <property type="match status" value="1"/>
</dbReference>
<dbReference type="InterPro" id="IPR028204">
    <property type="entry name" value="Tricorn_C1"/>
</dbReference>
<feature type="site" description="Transition state stabilizer; via amide nitrogen" evidence="9">
    <location>
        <position position="960"/>
    </location>
</feature>
<name>A0A7M1SQK2_9MICO</name>
<feature type="active site" description="Nucleophile" evidence="8">
    <location>
        <position position="959"/>
    </location>
</feature>
<feature type="region of interest" description="Disordered" evidence="10">
    <location>
        <begin position="513"/>
        <end position="551"/>
    </location>
</feature>
<dbReference type="GO" id="GO:0008236">
    <property type="term" value="F:serine-type peptidase activity"/>
    <property type="evidence" value="ECO:0007669"/>
    <property type="project" value="UniProtKB-UniRule"/>
</dbReference>
<evidence type="ECO:0000256" key="1">
    <source>
        <dbReference type="ARBA" id="ARBA00004496"/>
    </source>
</evidence>
<dbReference type="EMBL" id="CP063169">
    <property type="protein sequence ID" value="QOR69830.1"/>
    <property type="molecule type" value="Genomic_DNA"/>
</dbReference>
<comment type="similarity">
    <text evidence="2 7">Belongs to the peptidase S41B family.</text>
</comment>
<evidence type="ECO:0000256" key="5">
    <source>
        <dbReference type="ARBA" id="ARBA00022801"/>
    </source>
</evidence>
<dbReference type="Pfam" id="PF26550">
    <property type="entry name" value="Tricorn_2nd"/>
    <property type="match status" value="1"/>
</dbReference>
<keyword evidence="4 7" id="KW-0645">Protease</keyword>
<dbReference type="InterPro" id="IPR029414">
    <property type="entry name" value="Tricorn_PDZ"/>
</dbReference>
<feature type="domain" description="Tail specific protease" evidence="11">
    <location>
        <begin position="838"/>
        <end position="1028"/>
    </location>
</feature>
<dbReference type="EC" id="3.4.21.-" evidence="7"/>
<dbReference type="PIRSF" id="PIRSF036421">
    <property type="entry name" value="Tricorn_protease"/>
    <property type="match status" value="1"/>
</dbReference>